<gene>
    <name evidence="1" type="ORF">ENJ61_06655</name>
</gene>
<dbReference type="Proteomes" id="UP000885792">
    <property type="component" value="Unassembled WGS sequence"/>
</dbReference>
<name>A0A7C5L378_AQUAO</name>
<organism evidence="1">
    <name type="scientific">Aquifex aeolicus</name>
    <dbReference type="NCBI Taxonomy" id="63363"/>
    <lineage>
        <taxon>Bacteria</taxon>
        <taxon>Pseudomonadati</taxon>
        <taxon>Aquificota</taxon>
        <taxon>Aquificia</taxon>
        <taxon>Aquificales</taxon>
        <taxon>Aquificaceae</taxon>
        <taxon>Aquifex</taxon>
    </lineage>
</organism>
<dbReference type="EMBL" id="DRNB01000241">
    <property type="protein sequence ID" value="HHJ64572.1"/>
    <property type="molecule type" value="Genomic_DNA"/>
</dbReference>
<sequence length="74" mass="8966">MPESQWLIEEYIRERLRLALTMKRRVSLEEFKLIFMVPVEDERILSLARELGFRVSRKRRGIVITIGPPRRERV</sequence>
<reference evidence="1" key="1">
    <citation type="journal article" date="2020" name="mSystems">
        <title>Genome- and Community-Level Interaction Insights into Carbon Utilization and Element Cycling Functions of Hydrothermarchaeota in Hydrothermal Sediment.</title>
        <authorList>
            <person name="Zhou Z."/>
            <person name="Liu Y."/>
            <person name="Xu W."/>
            <person name="Pan J."/>
            <person name="Luo Z.H."/>
            <person name="Li M."/>
        </authorList>
    </citation>
    <scope>NUCLEOTIDE SEQUENCE [LARGE SCALE GENOMIC DNA]</scope>
    <source>
        <strain evidence="1">HyVt-501</strain>
    </source>
</reference>
<dbReference type="AlphaFoldDB" id="A0A7C5L378"/>
<comment type="caution">
    <text evidence="1">The sequence shown here is derived from an EMBL/GenBank/DDBJ whole genome shotgun (WGS) entry which is preliminary data.</text>
</comment>
<accession>A0A7C5L378</accession>
<proteinExistence type="predicted"/>
<evidence type="ECO:0000313" key="1">
    <source>
        <dbReference type="EMBL" id="HHJ64572.1"/>
    </source>
</evidence>
<protein>
    <submittedName>
        <fullName evidence="1">Uncharacterized protein</fullName>
    </submittedName>
</protein>